<keyword evidence="4 5" id="KW-0472">Membrane</keyword>
<evidence type="ECO:0000256" key="1">
    <source>
        <dbReference type="ARBA" id="ARBA00004141"/>
    </source>
</evidence>
<evidence type="ECO:0000256" key="2">
    <source>
        <dbReference type="ARBA" id="ARBA00022692"/>
    </source>
</evidence>
<dbReference type="PANTHER" id="PTHR31157:SF1">
    <property type="entry name" value="SCP DOMAIN-CONTAINING PROTEIN"/>
    <property type="match status" value="1"/>
</dbReference>
<gene>
    <name evidence="7" type="ORF">A2V71_01610</name>
</gene>
<dbReference type="InterPro" id="IPR003825">
    <property type="entry name" value="Colicin-V_CvpA"/>
</dbReference>
<dbReference type="EMBL" id="MEZT01000005">
    <property type="protein sequence ID" value="OGD57113.1"/>
    <property type="molecule type" value="Genomic_DNA"/>
</dbReference>
<dbReference type="Proteomes" id="UP000178764">
    <property type="component" value="Unassembled WGS sequence"/>
</dbReference>
<proteinExistence type="predicted"/>
<evidence type="ECO:0000313" key="8">
    <source>
        <dbReference type="Proteomes" id="UP000178764"/>
    </source>
</evidence>
<feature type="transmembrane region" description="Helical" evidence="5">
    <location>
        <begin position="109"/>
        <end position="132"/>
    </location>
</feature>
<name>A0A1F5DPP5_9BACT</name>
<evidence type="ECO:0000256" key="3">
    <source>
        <dbReference type="ARBA" id="ARBA00022989"/>
    </source>
</evidence>
<dbReference type="InterPro" id="IPR035940">
    <property type="entry name" value="CAP_sf"/>
</dbReference>
<dbReference type="PANTHER" id="PTHR31157">
    <property type="entry name" value="SCP DOMAIN-CONTAINING PROTEIN"/>
    <property type="match status" value="1"/>
</dbReference>
<sequence>MNWVDLVIVLTFGLYVWDGYRRGFLKLSWELVSIILAFILGLKFYPFLSDVLASAFNLAEIYSKPIAFLSIWFGAQIVFYFVGRLLAFYTPVSLKESPINHYLGFIPAALKGIIFIAVLLILFIVLPISGYLRNTINSSFLGGALVRTTAKIESQIENVFNAGSGDLTSFTNINNLDESATLNFSTTKISIDENSENVMLHLINSEREKAGLKPLESDILVRNVARAQSRDMLIKGYFSHNSLDGENLFDRLTLAHVSFTSAAENIALAPSIELAHMGLMNSPKHKENILDPNFTKVGIGVIDAGAYGLMITQDFIN</sequence>
<dbReference type="Pfam" id="PF00188">
    <property type="entry name" value="CAP"/>
    <property type="match status" value="1"/>
</dbReference>
<evidence type="ECO:0000313" key="7">
    <source>
        <dbReference type="EMBL" id="OGD57113.1"/>
    </source>
</evidence>
<reference evidence="7 8" key="1">
    <citation type="journal article" date="2016" name="Nat. Commun.">
        <title>Thousands of microbial genomes shed light on interconnected biogeochemical processes in an aquifer system.</title>
        <authorList>
            <person name="Anantharaman K."/>
            <person name="Brown C.T."/>
            <person name="Hug L.A."/>
            <person name="Sharon I."/>
            <person name="Castelle C.J."/>
            <person name="Probst A.J."/>
            <person name="Thomas B.C."/>
            <person name="Singh A."/>
            <person name="Wilkins M.J."/>
            <person name="Karaoz U."/>
            <person name="Brodie E.L."/>
            <person name="Williams K.H."/>
            <person name="Hubbard S.S."/>
            <person name="Banfield J.F."/>
        </authorList>
    </citation>
    <scope>NUCLEOTIDE SEQUENCE [LARGE SCALE GENOMIC DNA]</scope>
</reference>
<evidence type="ECO:0000259" key="6">
    <source>
        <dbReference type="Pfam" id="PF00188"/>
    </source>
</evidence>
<dbReference type="AlphaFoldDB" id="A0A1F5DPP5"/>
<organism evidence="7 8">
    <name type="scientific">Candidatus Berkelbacteria bacterium RBG_13_40_8</name>
    <dbReference type="NCBI Taxonomy" id="1797467"/>
    <lineage>
        <taxon>Bacteria</taxon>
        <taxon>Candidatus Berkelbacteria</taxon>
    </lineage>
</organism>
<dbReference type="SUPFAM" id="SSF55797">
    <property type="entry name" value="PR-1-like"/>
    <property type="match status" value="1"/>
</dbReference>
<dbReference type="GO" id="GO:0016020">
    <property type="term" value="C:membrane"/>
    <property type="evidence" value="ECO:0007669"/>
    <property type="project" value="UniProtKB-SubCell"/>
</dbReference>
<feature type="transmembrane region" description="Helical" evidence="5">
    <location>
        <begin position="66"/>
        <end position="89"/>
    </location>
</feature>
<dbReference type="GO" id="GO:0009403">
    <property type="term" value="P:toxin biosynthetic process"/>
    <property type="evidence" value="ECO:0007669"/>
    <property type="project" value="InterPro"/>
</dbReference>
<dbReference type="Pfam" id="PF02674">
    <property type="entry name" value="Colicin_V"/>
    <property type="match status" value="1"/>
</dbReference>
<evidence type="ECO:0000256" key="5">
    <source>
        <dbReference type="SAM" id="Phobius"/>
    </source>
</evidence>
<feature type="transmembrane region" description="Helical" evidence="5">
    <location>
        <begin position="27"/>
        <end position="45"/>
    </location>
</feature>
<evidence type="ECO:0000256" key="4">
    <source>
        <dbReference type="ARBA" id="ARBA00023136"/>
    </source>
</evidence>
<dbReference type="InterPro" id="IPR014044">
    <property type="entry name" value="CAP_dom"/>
</dbReference>
<dbReference type="Gene3D" id="3.40.33.10">
    <property type="entry name" value="CAP"/>
    <property type="match status" value="1"/>
</dbReference>
<protein>
    <recommendedName>
        <fullName evidence="6">SCP domain-containing protein</fullName>
    </recommendedName>
</protein>
<accession>A0A1F5DPP5</accession>
<keyword evidence="2 5" id="KW-0812">Transmembrane</keyword>
<comment type="subcellular location">
    <subcellularLocation>
        <location evidence="1">Membrane</location>
        <topology evidence="1">Multi-pass membrane protein</topology>
    </subcellularLocation>
</comment>
<feature type="domain" description="SCP" evidence="6">
    <location>
        <begin position="200"/>
        <end position="313"/>
    </location>
</feature>
<dbReference type="CDD" id="cd05379">
    <property type="entry name" value="CAP_bacterial"/>
    <property type="match status" value="1"/>
</dbReference>
<comment type="caution">
    <text evidence="7">The sequence shown here is derived from an EMBL/GenBank/DDBJ whole genome shotgun (WGS) entry which is preliminary data.</text>
</comment>
<keyword evidence="3 5" id="KW-1133">Transmembrane helix</keyword>